<dbReference type="EMBL" id="BDGX01000045">
    <property type="protein sequence ID" value="GAV54992.1"/>
    <property type="molecule type" value="Genomic_DNA"/>
</dbReference>
<dbReference type="Pfam" id="PF00225">
    <property type="entry name" value="Kinesin"/>
    <property type="match status" value="1"/>
</dbReference>
<feature type="region of interest" description="Disordered" evidence="16">
    <location>
        <begin position="1"/>
        <end position="83"/>
    </location>
</feature>
<accession>A0A1Q3AH73</accession>
<dbReference type="GO" id="GO:0007018">
    <property type="term" value="P:microtubule-based movement"/>
    <property type="evidence" value="ECO:0007669"/>
    <property type="project" value="InterPro"/>
</dbReference>
<evidence type="ECO:0000256" key="16">
    <source>
        <dbReference type="SAM" id="MobiDB-lite"/>
    </source>
</evidence>
<dbReference type="InterPro" id="IPR019821">
    <property type="entry name" value="Kinesin_motor_CS"/>
</dbReference>
<evidence type="ECO:0000256" key="4">
    <source>
        <dbReference type="ARBA" id="ARBA00022701"/>
    </source>
</evidence>
<dbReference type="InterPro" id="IPR036961">
    <property type="entry name" value="Kinesin_motor_dom_sf"/>
</dbReference>
<evidence type="ECO:0000256" key="3">
    <source>
        <dbReference type="ARBA" id="ARBA00022618"/>
    </source>
</evidence>
<comment type="caution">
    <text evidence="18">The sequence shown here is derived from an EMBL/GenBank/DDBJ whole genome shotgun (WGS) entry which is preliminary data.</text>
</comment>
<dbReference type="PROSITE" id="PS50067">
    <property type="entry name" value="KINESIN_MOTOR_2"/>
    <property type="match status" value="1"/>
</dbReference>
<organism evidence="18 19">
    <name type="scientific">Zygosaccharomyces rouxii</name>
    <dbReference type="NCBI Taxonomy" id="4956"/>
    <lineage>
        <taxon>Eukaryota</taxon>
        <taxon>Fungi</taxon>
        <taxon>Dikarya</taxon>
        <taxon>Ascomycota</taxon>
        <taxon>Saccharomycotina</taxon>
        <taxon>Saccharomycetes</taxon>
        <taxon>Saccharomycetales</taxon>
        <taxon>Saccharomycetaceae</taxon>
        <taxon>Zygosaccharomyces</taxon>
    </lineage>
</organism>
<dbReference type="GO" id="GO:0003777">
    <property type="term" value="F:microtubule motor activity"/>
    <property type="evidence" value="ECO:0007669"/>
    <property type="project" value="InterPro"/>
</dbReference>
<dbReference type="PROSITE" id="PS00411">
    <property type="entry name" value="KINESIN_MOTOR_1"/>
    <property type="match status" value="1"/>
</dbReference>
<gene>
    <name evidence="18" type="ORF">ZYGR_0AS03150</name>
</gene>
<evidence type="ECO:0000256" key="15">
    <source>
        <dbReference type="SAM" id="Coils"/>
    </source>
</evidence>
<evidence type="ECO:0000313" key="19">
    <source>
        <dbReference type="Proteomes" id="UP000187013"/>
    </source>
</evidence>
<keyword evidence="10" id="KW-0206">Cytoskeleton</keyword>
<keyword evidence="11" id="KW-0131">Cell cycle</keyword>
<keyword evidence="6" id="KW-0498">Mitosis</keyword>
<evidence type="ECO:0000256" key="1">
    <source>
        <dbReference type="ARBA" id="ARBA00004245"/>
    </source>
</evidence>
<dbReference type="FunFam" id="3.40.850.10:FF:000073">
    <property type="entry name" value="Kinesin-like protein"/>
    <property type="match status" value="1"/>
</dbReference>
<proteinExistence type="inferred from homology"/>
<evidence type="ECO:0000256" key="8">
    <source>
        <dbReference type="ARBA" id="ARBA00023054"/>
    </source>
</evidence>
<dbReference type="PRINTS" id="PR00380">
    <property type="entry name" value="KINESINHEAVY"/>
</dbReference>
<evidence type="ECO:0000256" key="14">
    <source>
        <dbReference type="RuleBase" id="RU000394"/>
    </source>
</evidence>
<evidence type="ECO:0000256" key="9">
    <source>
        <dbReference type="ARBA" id="ARBA00023175"/>
    </source>
</evidence>
<evidence type="ECO:0000256" key="6">
    <source>
        <dbReference type="ARBA" id="ARBA00022776"/>
    </source>
</evidence>
<dbReference type="InterPro" id="IPR027417">
    <property type="entry name" value="P-loop_NTPase"/>
</dbReference>
<feature type="coiled-coil region" evidence="15">
    <location>
        <begin position="455"/>
        <end position="482"/>
    </location>
</feature>
<dbReference type="SMART" id="SM00129">
    <property type="entry name" value="KISc"/>
    <property type="match status" value="1"/>
</dbReference>
<sequence>MIQKGTPMMRRPSYRSQSPSVRSSLSFSNLRKGRIRSGSLSASSSRSSSPIRSVSSSSDQLLPPPTYGSISRHESSGSPRRQEPYSGIISVVIRLKPNGGRELDPWFVKDENTMQHADYGDFKYDHVFKTGCNNVEVYAQTSKPMIDRVFDGLNATVFAYGMTGSGKTFTMAGTDETLGLIPLSVAYLYSRVMEESLQGESRFEIAVSYLEIYNEKIYDLLDFENESKSNTTATGSRMFAQAGARGSKTPVELKLREDSKYGVKIVGLTERRCESSDELLKWIRIGDKSRKTGETTYNTRSSRSHAIVMIRLTKTHLKEGTSVSSTLSLCDLAGSEKAVTHNERRKEGAFINKSLLALGTVISKLSAESTSQRNGGNGNPVTSHIPYRDSKLTRILQPALSGNGIVTTICTIDTRPDASSETLNTLRFASRAKNVSLHIFRKPLLPSTNGSNGIIEEKDKIIMNLTRQLEEQQLLIGKLRDNARSLPSVINNGATFGGGASNRSSSDPSTNLVETENKFLKYKLEHCEKLLDKDTTDLQDSEIAEIVDILPVEVGTLLETKFQGMESQLRQYKEYTRTLEQRLAEVERRLQNPQIPDTSPTSTNTTESEILIELRKSLERKDRMIEALQSALRLRERALKPLNGEELNVSAKEEFY</sequence>
<evidence type="ECO:0000256" key="7">
    <source>
        <dbReference type="ARBA" id="ARBA00022840"/>
    </source>
</evidence>
<dbReference type="Gene3D" id="3.40.850.10">
    <property type="entry name" value="Kinesin motor domain"/>
    <property type="match status" value="1"/>
</dbReference>
<dbReference type="PANTHER" id="PTHR47968:SF36">
    <property type="entry name" value="KINESIN HEAVY CHAIN ISOFORM X1"/>
    <property type="match status" value="1"/>
</dbReference>
<keyword evidence="9 13" id="KW-0505">Motor protein</keyword>
<dbReference type="InterPro" id="IPR001752">
    <property type="entry name" value="Kinesin_motor_dom"/>
</dbReference>
<keyword evidence="3" id="KW-0132">Cell division</keyword>
<keyword evidence="2" id="KW-0963">Cytoplasm</keyword>
<keyword evidence="7 13" id="KW-0067">ATP-binding</keyword>
<feature type="binding site" evidence="13">
    <location>
        <begin position="161"/>
        <end position="168"/>
    </location>
    <ligand>
        <name>ATP</name>
        <dbReference type="ChEBI" id="CHEBI:30616"/>
    </ligand>
</feature>
<evidence type="ECO:0000256" key="2">
    <source>
        <dbReference type="ARBA" id="ARBA00022490"/>
    </source>
</evidence>
<dbReference type="OrthoDB" id="3176171at2759"/>
<comment type="function">
    <text evidence="12">Required for assembly of the mitotic spindle.</text>
</comment>
<dbReference type="PANTHER" id="PTHR47968">
    <property type="entry name" value="CENTROMERE PROTEIN E"/>
    <property type="match status" value="1"/>
</dbReference>
<evidence type="ECO:0000313" key="18">
    <source>
        <dbReference type="EMBL" id="GAV54992.1"/>
    </source>
</evidence>
<keyword evidence="4 14" id="KW-0493">Microtubule</keyword>
<protein>
    <recommendedName>
        <fullName evidence="14">Kinesin-like protein</fullName>
    </recommendedName>
</protein>
<comment type="subcellular location">
    <subcellularLocation>
        <location evidence="1">Cytoplasm</location>
        <location evidence="1">Cytoskeleton</location>
    </subcellularLocation>
</comment>
<evidence type="ECO:0000259" key="17">
    <source>
        <dbReference type="PROSITE" id="PS50067"/>
    </source>
</evidence>
<feature type="domain" description="Kinesin motor" evidence="17">
    <location>
        <begin position="88"/>
        <end position="435"/>
    </location>
</feature>
<evidence type="ECO:0000256" key="5">
    <source>
        <dbReference type="ARBA" id="ARBA00022741"/>
    </source>
</evidence>
<dbReference type="AlphaFoldDB" id="A0A1Q3AH73"/>
<evidence type="ECO:0000256" key="10">
    <source>
        <dbReference type="ARBA" id="ARBA00023212"/>
    </source>
</evidence>
<name>A0A1Q3AH73_ZYGRO</name>
<dbReference type="GO" id="GO:0005874">
    <property type="term" value="C:microtubule"/>
    <property type="evidence" value="ECO:0007669"/>
    <property type="project" value="UniProtKB-KW"/>
</dbReference>
<feature type="coiled-coil region" evidence="15">
    <location>
        <begin position="569"/>
        <end position="631"/>
    </location>
</feature>
<dbReference type="GO" id="GO:0051301">
    <property type="term" value="P:cell division"/>
    <property type="evidence" value="ECO:0007669"/>
    <property type="project" value="UniProtKB-KW"/>
</dbReference>
<evidence type="ECO:0000256" key="13">
    <source>
        <dbReference type="PROSITE-ProRule" id="PRU00283"/>
    </source>
</evidence>
<keyword evidence="5 13" id="KW-0547">Nucleotide-binding</keyword>
<dbReference type="GO" id="GO:0008017">
    <property type="term" value="F:microtubule binding"/>
    <property type="evidence" value="ECO:0007669"/>
    <property type="project" value="InterPro"/>
</dbReference>
<evidence type="ECO:0000256" key="12">
    <source>
        <dbReference type="ARBA" id="ARBA00054086"/>
    </source>
</evidence>
<comment type="similarity">
    <text evidence="13 14">Belongs to the TRAFAC class myosin-kinesin ATPase superfamily. Kinesin family.</text>
</comment>
<dbReference type="Proteomes" id="UP000187013">
    <property type="component" value="Unassembled WGS sequence"/>
</dbReference>
<keyword evidence="8 15" id="KW-0175">Coiled coil</keyword>
<dbReference type="GO" id="GO:0005524">
    <property type="term" value="F:ATP binding"/>
    <property type="evidence" value="ECO:0007669"/>
    <property type="project" value="UniProtKB-UniRule"/>
</dbReference>
<dbReference type="SUPFAM" id="SSF52540">
    <property type="entry name" value="P-loop containing nucleoside triphosphate hydrolases"/>
    <property type="match status" value="1"/>
</dbReference>
<reference evidence="18 19" key="1">
    <citation type="submission" date="2016-08" db="EMBL/GenBank/DDBJ databases">
        <title>Draft genome sequence of allopolyploid Zygosaccharomyces rouxii.</title>
        <authorList>
            <person name="Watanabe J."/>
            <person name="Uehara K."/>
            <person name="Mogi Y."/>
            <person name="Tsukioka Y."/>
        </authorList>
    </citation>
    <scope>NUCLEOTIDE SEQUENCE [LARGE SCALE GENOMIC DNA]</scope>
    <source>
        <strain evidence="18 19">NBRC 110957</strain>
    </source>
</reference>
<dbReference type="InterPro" id="IPR027640">
    <property type="entry name" value="Kinesin-like_fam"/>
</dbReference>
<feature type="compositionally biased region" description="Low complexity" evidence="16">
    <location>
        <begin position="10"/>
        <end position="58"/>
    </location>
</feature>
<feature type="compositionally biased region" description="Basic and acidic residues" evidence="16">
    <location>
        <begin position="71"/>
        <end position="83"/>
    </location>
</feature>
<evidence type="ECO:0000256" key="11">
    <source>
        <dbReference type="ARBA" id="ARBA00023306"/>
    </source>
</evidence>